<feature type="domain" description="DUF8212" evidence="2">
    <location>
        <begin position="229"/>
        <end position="262"/>
    </location>
</feature>
<accession>A0A6J3M633</accession>
<dbReference type="OrthoDB" id="20872at2759"/>
<name>A0A6J3M633_9PEZI</name>
<dbReference type="Proteomes" id="UP000504637">
    <property type="component" value="Unplaced"/>
</dbReference>
<dbReference type="PANTHER" id="PTHR10622:SF10">
    <property type="entry name" value="HET DOMAIN-CONTAINING PROTEIN"/>
    <property type="match status" value="1"/>
</dbReference>
<evidence type="ECO:0000259" key="2">
    <source>
        <dbReference type="Pfam" id="PF26640"/>
    </source>
</evidence>
<evidence type="ECO:0008006" key="5">
    <source>
        <dbReference type="Google" id="ProtNLM"/>
    </source>
</evidence>
<organism evidence="4">
    <name type="scientific">Dissoconium aciculare CBS 342.82</name>
    <dbReference type="NCBI Taxonomy" id="1314786"/>
    <lineage>
        <taxon>Eukaryota</taxon>
        <taxon>Fungi</taxon>
        <taxon>Dikarya</taxon>
        <taxon>Ascomycota</taxon>
        <taxon>Pezizomycotina</taxon>
        <taxon>Dothideomycetes</taxon>
        <taxon>Dothideomycetidae</taxon>
        <taxon>Mycosphaerellales</taxon>
        <taxon>Dissoconiaceae</taxon>
        <taxon>Dissoconium</taxon>
    </lineage>
</organism>
<gene>
    <name evidence="4" type="ORF">K489DRAFT_394623</name>
</gene>
<keyword evidence="3" id="KW-1185">Reference proteome</keyword>
<sequence length="277" mass="31962">MWLIDTHKLILCGFIEPPPYAVLSHRWRDEKITFGMMQQSDPDHFEHGPDLHIESRKRRLENCAGGNKIIHACEKARQDGIDWIWIDTCCIDKTSSAELSEAINSMYRWYRQSKVCYAFLDHNPWTESDWFERGWTLQELLAPGDVRFLDANWDLVGTRVSSAELISERTGIDAGLLRGSPSSMLSHYSVAQRMAWAAHRKTTRLEDRAYSLMGLFDVTMPLIYGEGERAFERLQEQIIQSSDDQTILAWDRYLAPCSHTPLTGSVSHEIDGERRLQ</sequence>
<dbReference type="Pfam" id="PF06985">
    <property type="entry name" value="HET"/>
    <property type="match status" value="1"/>
</dbReference>
<reference evidence="4" key="3">
    <citation type="submission" date="2025-08" db="UniProtKB">
        <authorList>
            <consortium name="RefSeq"/>
        </authorList>
    </citation>
    <scope>IDENTIFICATION</scope>
    <source>
        <strain evidence="4">CBS 342.82</strain>
    </source>
</reference>
<reference evidence="4" key="2">
    <citation type="submission" date="2020-04" db="EMBL/GenBank/DDBJ databases">
        <authorList>
            <consortium name="NCBI Genome Project"/>
        </authorList>
    </citation>
    <scope>NUCLEOTIDE SEQUENCE</scope>
    <source>
        <strain evidence="4">CBS 342.82</strain>
    </source>
</reference>
<protein>
    <recommendedName>
        <fullName evidence="5">HET-domain-containing protein</fullName>
    </recommendedName>
</protein>
<dbReference type="Pfam" id="PF26640">
    <property type="entry name" value="DUF8212"/>
    <property type="match status" value="1"/>
</dbReference>
<evidence type="ECO:0000313" key="4">
    <source>
        <dbReference type="RefSeq" id="XP_033460030.1"/>
    </source>
</evidence>
<feature type="domain" description="Heterokaryon incompatibility" evidence="1">
    <location>
        <begin position="20"/>
        <end position="121"/>
    </location>
</feature>
<evidence type="ECO:0000313" key="3">
    <source>
        <dbReference type="Proteomes" id="UP000504637"/>
    </source>
</evidence>
<dbReference type="PANTHER" id="PTHR10622">
    <property type="entry name" value="HET DOMAIN-CONTAINING PROTEIN"/>
    <property type="match status" value="1"/>
</dbReference>
<reference evidence="4" key="1">
    <citation type="submission" date="2020-01" db="EMBL/GenBank/DDBJ databases">
        <authorList>
            <consortium name="DOE Joint Genome Institute"/>
            <person name="Haridas S."/>
            <person name="Albert R."/>
            <person name="Binder M."/>
            <person name="Bloem J."/>
            <person name="Labutti K."/>
            <person name="Salamov A."/>
            <person name="Andreopoulos B."/>
            <person name="Baker S.E."/>
            <person name="Barry K."/>
            <person name="Bills G."/>
            <person name="Bluhm B.H."/>
            <person name="Cannon C."/>
            <person name="Castanera R."/>
            <person name="Culley D.E."/>
            <person name="Daum C."/>
            <person name="Ezra D."/>
            <person name="Gonzalez J.B."/>
            <person name="Henrissat B."/>
            <person name="Kuo A."/>
            <person name="Liang C."/>
            <person name="Lipzen A."/>
            <person name="Lutzoni F."/>
            <person name="Magnuson J."/>
            <person name="Mondo S."/>
            <person name="Nolan M."/>
            <person name="Ohm R."/>
            <person name="Pangilinan J."/>
            <person name="Park H.-J."/>
            <person name="Ramirez L."/>
            <person name="Alfaro M."/>
            <person name="Sun H."/>
            <person name="Tritt A."/>
            <person name="Yoshinaga Y."/>
            <person name="Zwiers L.-H."/>
            <person name="Turgeon B.G."/>
            <person name="Goodwin S.B."/>
            <person name="Spatafora J.W."/>
            <person name="Crous P.W."/>
            <person name="Grigoriev I.V."/>
        </authorList>
    </citation>
    <scope>NUCLEOTIDE SEQUENCE</scope>
    <source>
        <strain evidence="4">CBS 342.82</strain>
    </source>
</reference>
<dbReference type="InterPro" id="IPR010730">
    <property type="entry name" value="HET"/>
</dbReference>
<dbReference type="RefSeq" id="XP_033460030.1">
    <property type="nucleotide sequence ID" value="XM_033606810.1"/>
</dbReference>
<dbReference type="InterPro" id="IPR058525">
    <property type="entry name" value="DUF8212"/>
</dbReference>
<evidence type="ECO:0000259" key="1">
    <source>
        <dbReference type="Pfam" id="PF06985"/>
    </source>
</evidence>
<proteinExistence type="predicted"/>
<dbReference type="GeneID" id="54364610"/>
<dbReference type="AlphaFoldDB" id="A0A6J3M633"/>